<dbReference type="AlphaFoldDB" id="A0A1C3XGY6"/>
<accession>A0A1C3XGY6</accession>
<organism evidence="1 2">
    <name type="scientific">Bradyrhizobium yuanmingense</name>
    <dbReference type="NCBI Taxonomy" id="108015"/>
    <lineage>
        <taxon>Bacteria</taxon>
        <taxon>Pseudomonadati</taxon>
        <taxon>Pseudomonadota</taxon>
        <taxon>Alphaproteobacteria</taxon>
        <taxon>Hyphomicrobiales</taxon>
        <taxon>Nitrobacteraceae</taxon>
        <taxon>Bradyrhizobium</taxon>
    </lineage>
</organism>
<name>A0A1C3XGY6_9BRAD</name>
<dbReference type="RefSeq" id="WP_257187504.1">
    <property type="nucleotide sequence ID" value="NZ_CP028463.1"/>
</dbReference>
<dbReference type="Proteomes" id="UP000183174">
    <property type="component" value="Unassembled WGS sequence"/>
</dbReference>
<dbReference type="EMBL" id="FMAE01000019">
    <property type="protein sequence ID" value="SCB51547.1"/>
    <property type="molecule type" value="Genomic_DNA"/>
</dbReference>
<evidence type="ECO:0000313" key="1">
    <source>
        <dbReference type="EMBL" id="SCB51547.1"/>
    </source>
</evidence>
<protein>
    <submittedName>
        <fullName evidence="1">Uncharacterized protein</fullName>
    </submittedName>
</protein>
<gene>
    <name evidence="1" type="ORF">GA0061099_101918</name>
</gene>
<reference evidence="1 2" key="1">
    <citation type="submission" date="2016-08" db="EMBL/GenBank/DDBJ databases">
        <authorList>
            <person name="Seilhamer J.J."/>
        </authorList>
    </citation>
    <scope>NUCLEOTIDE SEQUENCE [LARGE SCALE GENOMIC DNA]</scope>
    <source>
        <strain evidence="1 2">CCBAU 10071</strain>
    </source>
</reference>
<evidence type="ECO:0000313" key="2">
    <source>
        <dbReference type="Proteomes" id="UP000183174"/>
    </source>
</evidence>
<sequence>MLTAAEIADAKKRVRYQHANVLHENDDSVRIAYQWLDARK</sequence>
<proteinExistence type="predicted"/>